<gene>
    <name evidence="3" type="ORF">MARSALSMR5_03882</name>
</gene>
<protein>
    <submittedName>
        <fullName evidence="3">PepSY-associated TM region</fullName>
    </submittedName>
</protein>
<name>A0A1W6KF08_9GAMM</name>
<feature type="transmembrane region" description="Helical" evidence="2">
    <location>
        <begin position="20"/>
        <end position="44"/>
    </location>
</feature>
<reference evidence="3 4" key="1">
    <citation type="submission" date="2017-04" db="EMBL/GenBank/DDBJ databases">
        <title>Genome Sequence of Marinobacter salarius strain SMR5 Isolated from a culture of the Diatom Skeletonema marinoi.</title>
        <authorList>
            <person name="Topel M."/>
            <person name="Pinder M.I.M."/>
            <person name="Johansson O.N."/>
            <person name="Kourtchenko O."/>
            <person name="Godhe A."/>
            <person name="Clarke A.K."/>
        </authorList>
    </citation>
    <scope>NUCLEOTIDE SEQUENCE [LARGE SCALE GENOMIC DNA]</scope>
    <source>
        <strain evidence="3 4">SMR5</strain>
    </source>
</reference>
<dbReference type="PANTHER" id="PTHR34219">
    <property type="entry name" value="IRON-REGULATED INNER MEMBRANE PROTEIN-RELATED"/>
    <property type="match status" value="1"/>
</dbReference>
<evidence type="ECO:0000313" key="4">
    <source>
        <dbReference type="Proteomes" id="UP000193100"/>
    </source>
</evidence>
<dbReference type="EMBL" id="CP020931">
    <property type="protein sequence ID" value="ARM85902.1"/>
    <property type="molecule type" value="Genomic_DNA"/>
</dbReference>
<dbReference type="GeneID" id="77257798"/>
<accession>A0A1W6KF08</accession>
<dbReference type="Pfam" id="PF03929">
    <property type="entry name" value="PepSY_TM"/>
    <property type="match status" value="1"/>
</dbReference>
<feature type="transmembrane region" description="Helical" evidence="2">
    <location>
        <begin position="199"/>
        <end position="221"/>
    </location>
</feature>
<feature type="region of interest" description="Disordered" evidence="1">
    <location>
        <begin position="250"/>
        <end position="270"/>
    </location>
</feature>
<proteinExistence type="predicted"/>
<dbReference type="PANTHER" id="PTHR34219:SF1">
    <property type="entry name" value="PEPSY DOMAIN-CONTAINING PROTEIN"/>
    <property type="match status" value="1"/>
</dbReference>
<feature type="transmembrane region" description="Helical" evidence="2">
    <location>
        <begin position="416"/>
        <end position="445"/>
    </location>
</feature>
<keyword evidence="2" id="KW-0812">Transmembrane</keyword>
<evidence type="ECO:0000256" key="2">
    <source>
        <dbReference type="SAM" id="Phobius"/>
    </source>
</evidence>
<dbReference type="Proteomes" id="UP000193100">
    <property type="component" value="Chromosome"/>
</dbReference>
<evidence type="ECO:0000256" key="1">
    <source>
        <dbReference type="SAM" id="MobiDB-lite"/>
    </source>
</evidence>
<dbReference type="AlphaFoldDB" id="A0A1W6KF08"/>
<evidence type="ECO:0000313" key="3">
    <source>
        <dbReference type="EMBL" id="ARM85902.1"/>
    </source>
</evidence>
<feature type="transmembrane region" description="Helical" evidence="2">
    <location>
        <begin position="158"/>
        <end position="179"/>
    </location>
</feature>
<dbReference type="InterPro" id="IPR005625">
    <property type="entry name" value="PepSY-ass_TM"/>
</dbReference>
<sequence>MNESRSTGAARWGYTLLLRLHFYAGLLVGPFIFVAALSGALFALTPQIESWLYHTELTTEFTGDAHPLADQIGAARSHIGNDAALAAVRPAPEAGQTTRVMFVVEGLQPYEHQAVFVDPVSLAIRGDLVVYGTSGTLPFRIWIDYVHRHLHLGEVGRYYSELAASWLWLVALGGLFLWWRHRSAGRSGKDTDRSTLRKWHSRIGVVLLMAFLFFSVTGLTWSKWAGANIAELRAQLDWGTPGLNTQIADSAAAQAHSHGEHAGHGTAMPMATGRDNAATYDAVLERARAAGIDAGMVEIKPSADATRAWVVREIDRSWPTQVDMVAVDPKSMTVTDRVDFETFPIAAKLTRWGIDAHMGILFGMANQLFVAACALGLCVMIALGYRMWWQKRPTRGASNHRSAQRVWTELLKAPPLAMLAMAIVAVGVGWFAPVMGVSLGVFLVVDGLLAFRSYKQSEQATSEYS</sequence>
<organism evidence="3 4">
    <name type="scientific">Marinobacter salarius</name>
    <dbReference type="NCBI Taxonomy" id="1420917"/>
    <lineage>
        <taxon>Bacteria</taxon>
        <taxon>Pseudomonadati</taxon>
        <taxon>Pseudomonadota</taxon>
        <taxon>Gammaproteobacteria</taxon>
        <taxon>Pseudomonadales</taxon>
        <taxon>Marinobacteraceae</taxon>
        <taxon>Marinobacter</taxon>
    </lineage>
</organism>
<dbReference type="RefSeq" id="WP_085681821.1">
    <property type="nucleotide sequence ID" value="NZ_CP020931.1"/>
</dbReference>
<feature type="transmembrane region" description="Helical" evidence="2">
    <location>
        <begin position="368"/>
        <end position="388"/>
    </location>
</feature>
<keyword evidence="2" id="KW-1133">Transmembrane helix</keyword>
<keyword evidence="2" id="KW-0472">Membrane</keyword>